<comment type="caution">
    <text evidence="1">The sequence shown here is derived from an EMBL/GenBank/DDBJ whole genome shotgun (WGS) entry which is preliminary data.</text>
</comment>
<dbReference type="EMBL" id="QAOI01000015">
    <property type="protein sequence ID" value="PTQ76630.1"/>
    <property type="molecule type" value="Genomic_DNA"/>
</dbReference>
<gene>
    <name evidence="1" type="ORF">C8R26_11529</name>
</gene>
<evidence type="ECO:0008006" key="3">
    <source>
        <dbReference type="Google" id="ProtNLM"/>
    </source>
</evidence>
<reference evidence="1 2" key="1">
    <citation type="submission" date="2018-04" db="EMBL/GenBank/DDBJ databases">
        <title>Active sludge and wastewater microbial communities from Klosterneuburg, Austria.</title>
        <authorList>
            <person name="Wagner M."/>
        </authorList>
    </citation>
    <scope>NUCLEOTIDE SEQUENCE [LARGE SCALE GENOMIC DNA]</scope>
    <source>
        <strain evidence="1 2">Nm49</strain>
    </source>
</reference>
<proteinExistence type="predicted"/>
<dbReference type="RefSeq" id="WP_258193041.1">
    <property type="nucleotide sequence ID" value="NZ_QAOI01000015.1"/>
</dbReference>
<protein>
    <recommendedName>
        <fullName evidence="3">Phosphatidate cytidylyltransferase</fullName>
    </recommendedName>
</protein>
<sequence>MTNPLFEAIVQLPAELIDEVAAESKKAVSADFVPLVDALIMRFGESLDAVILYGSCLHSAVSLEEGIVDLYVVVDSYHKAYPERYLATLNAWLAPNVFYLEVPHQEKTLRAKYAVISTADFARGAQFWFHSYIWARFAQPSRLLYARDDTVRQRIYAALAHSVITFLKSGVPALEADTVDVEEIWTRCLILTYAAELRAENQSRARHLAQANRDAFTRLTDAASPLLTEILEKQGNGQYRCLTRPASQRQALWRWRLRRWQGRVLSILRLAKATLTFSNSVDYAAWKIERHTGVRVEVTPMLRRHPILWGLKVARQLLRRGVLR</sequence>
<organism evidence="1 2">
    <name type="scientific">Nitrosomonas oligotropha</name>
    <dbReference type="NCBI Taxonomy" id="42354"/>
    <lineage>
        <taxon>Bacteria</taxon>
        <taxon>Pseudomonadati</taxon>
        <taxon>Pseudomonadota</taxon>
        <taxon>Betaproteobacteria</taxon>
        <taxon>Nitrosomonadales</taxon>
        <taxon>Nitrosomonadaceae</taxon>
        <taxon>Nitrosomonas</taxon>
    </lineage>
</organism>
<evidence type="ECO:0000313" key="1">
    <source>
        <dbReference type="EMBL" id="PTQ76630.1"/>
    </source>
</evidence>
<dbReference type="Proteomes" id="UP000244128">
    <property type="component" value="Unassembled WGS sequence"/>
</dbReference>
<accession>A0A2T5HYH7</accession>
<dbReference type="AlphaFoldDB" id="A0A2T5HYH7"/>
<name>A0A2T5HYH7_9PROT</name>
<evidence type="ECO:0000313" key="2">
    <source>
        <dbReference type="Proteomes" id="UP000244128"/>
    </source>
</evidence>